<organism evidence="4 5">
    <name type="scientific">Cytobacillus solani</name>
    <dbReference type="NCBI Taxonomy" id="1637975"/>
    <lineage>
        <taxon>Bacteria</taxon>
        <taxon>Bacillati</taxon>
        <taxon>Bacillota</taxon>
        <taxon>Bacilli</taxon>
        <taxon>Bacillales</taxon>
        <taxon>Bacillaceae</taxon>
        <taxon>Cytobacillus</taxon>
    </lineage>
</organism>
<feature type="chain" id="PRO_5006207910" description="SbsC C-terminal domain-containing protein" evidence="2">
    <location>
        <begin position="31"/>
        <end position="863"/>
    </location>
</feature>
<dbReference type="PATRIC" id="fig|1637975.4.peg.4996"/>
<name>A0A0Q3TEA5_9BACI</name>
<dbReference type="InterPro" id="IPR014755">
    <property type="entry name" value="Cu-Rt/internalin_Ig-like"/>
</dbReference>
<dbReference type="Gene3D" id="2.60.40.1220">
    <property type="match status" value="1"/>
</dbReference>
<dbReference type="RefSeq" id="WP_056686715.1">
    <property type="nucleotide sequence ID" value="NZ_CP085712.1"/>
</dbReference>
<feature type="domain" description="SbsC C-terminal" evidence="3">
    <location>
        <begin position="51"/>
        <end position="182"/>
    </location>
</feature>
<feature type="signal peptide" evidence="2">
    <location>
        <begin position="1"/>
        <end position="30"/>
    </location>
</feature>
<evidence type="ECO:0000313" key="4">
    <source>
        <dbReference type="EMBL" id="KQL21445.1"/>
    </source>
</evidence>
<dbReference type="Proteomes" id="UP000050996">
    <property type="component" value="Unassembled WGS sequence"/>
</dbReference>
<dbReference type="Gene3D" id="1.20.58.780">
    <property type="match status" value="1"/>
</dbReference>
<reference evidence="4 5" key="1">
    <citation type="submission" date="2015-09" db="EMBL/GenBank/DDBJ databases">
        <title>Genome sequencing project for genomic taxonomy and phylogenomics of Bacillus-like bacteria.</title>
        <authorList>
            <person name="Liu B."/>
            <person name="Wang J."/>
            <person name="Zhu Y."/>
            <person name="Liu G."/>
            <person name="Chen Q."/>
            <person name="Chen Z."/>
            <person name="Lan J."/>
            <person name="Che J."/>
            <person name="Ge C."/>
            <person name="Shi H."/>
            <person name="Pan Z."/>
            <person name="Liu X."/>
        </authorList>
    </citation>
    <scope>NUCLEOTIDE SEQUENCE [LARGE SCALE GENOMIC DNA]</scope>
    <source>
        <strain evidence="4 5">FJAT-18043</strain>
    </source>
</reference>
<dbReference type="Gene3D" id="1.20.58.790">
    <property type="match status" value="1"/>
</dbReference>
<gene>
    <name evidence="4" type="ORF">AN957_24765</name>
</gene>
<sequence length="863" mass="90843">MNKKKAIKVLGASAIAASAFVATSPSSADAASVSQVQSLVKKAKDAGTVLKWAISTEGSADGTTRPWAQYNAAKAARDKAVAAINTLPASQKAGYLADIEQNVNLHINRTMSYIDAITAGEKINVKKAALEAQISKGLIDDKTEAAYHALSTEIRKQAILLDRVYGQTTRDEIRANYKKAAETVRDSVKYEVSAKIELDLAKKALAANDAATAEKHLTEAAKYMKDVKNAAMKAALVKTFDELEAQMTPEVKSVTAINAKQLVVKFNTALAKGTTEAQLLAALSLETKADSAATLSEDRKTVTYTLDSTEVKNAKLTVKALDTDKKAADHTVIKTAEYNAVFSFEDVVAPEVADKKFNYTSATSADLTLKFSEELSSFGTISVNGAQVTPAPADIDLAKGEVVLRGLEVGKSYTIDVVGATDAAVKTNKAEHITLSLTVPAQQVDSTIPTVSTSTNGNKLALTFSEEVTKGSVSIGGVAVAANDITTTDNKTFIVDVQKANAGAFFANNANFFTSEVVINGFADKASTPNTMKEVKFNSTFTADNTAASLVRAEAKADGKLVLEFNEEVSAASLSALTVKSIDGIFQSNTNLTVDSAINPTVDGEVVKNKLELTLAAGTQLATGKNYVLEVAADKVADSYANKNDKAITLNVVRPETAEQQAGKVVTTTISEDKNVISVVFANTHANGMTDSVLSPANYTVGGKALPANTDIKFVDNKNKVMITLPEGFVTVNGTFTFAASNLTDAYGNTLADGENTAQVDLTENIAPTVNTALTVNSSNEAVVSFSESVVSTDIDGDATFFEGISVKVNGSTAAFTPAVNNGKLTVKLTNAITLTDKVTVEFKDAELTDVNGNQVKNGFASN</sequence>
<keyword evidence="5" id="KW-1185">Reference proteome</keyword>
<dbReference type="EMBL" id="LJIX01000006">
    <property type="protein sequence ID" value="KQL21445.1"/>
    <property type="molecule type" value="Genomic_DNA"/>
</dbReference>
<keyword evidence="1 2" id="KW-0732">Signal</keyword>
<dbReference type="Pfam" id="PF18058">
    <property type="entry name" value="SbsC_C"/>
    <property type="match status" value="1"/>
</dbReference>
<accession>A0A0Q3TEA5</accession>
<evidence type="ECO:0000259" key="3">
    <source>
        <dbReference type="Pfam" id="PF18058"/>
    </source>
</evidence>
<evidence type="ECO:0000256" key="2">
    <source>
        <dbReference type="SAM" id="SignalP"/>
    </source>
</evidence>
<protein>
    <recommendedName>
        <fullName evidence="3">SbsC C-terminal domain-containing protein</fullName>
    </recommendedName>
</protein>
<dbReference type="InterPro" id="IPR041378">
    <property type="entry name" value="S-layer_SbsC_C"/>
</dbReference>
<evidence type="ECO:0000313" key="5">
    <source>
        <dbReference type="Proteomes" id="UP000050996"/>
    </source>
</evidence>
<dbReference type="AlphaFoldDB" id="A0A0Q3TEA5"/>
<evidence type="ECO:0000256" key="1">
    <source>
        <dbReference type="ARBA" id="ARBA00022729"/>
    </source>
</evidence>
<comment type="caution">
    <text evidence="4">The sequence shown here is derived from an EMBL/GenBank/DDBJ whole genome shotgun (WGS) entry which is preliminary data.</text>
</comment>
<proteinExistence type="predicted"/>